<evidence type="ECO:0000313" key="2">
    <source>
        <dbReference type="EMBL" id="GFR50322.1"/>
    </source>
</evidence>
<dbReference type="SUPFAM" id="SSF52266">
    <property type="entry name" value="SGNH hydrolase"/>
    <property type="match status" value="1"/>
</dbReference>
<feature type="signal peptide" evidence="1">
    <location>
        <begin position="1"/>
        <end position="22"/>
    </location>
</feature>
<dbReference type="EMBL" id="BMAR01000036">
    <property type="protein sequence ID" value="GFR50322.1"/>
    <property type="molecule type" value="Genomic_DNA"/>
</dbReference>
<name>A0AAD3E0P6_9CHLO</name>
<keyword evidence="1" id="KW-0732">Signal</keyword>
<evidence type="ECO:0008006" key="4">
    <source>
        <dbReference type="Google" id="ProtNLM"/>
    </source>
</evidence>
<proteinExistence type="predicted"/>
<organism evidence="2 3">
    <name type="scientific">Astrephomene gubernaculifera</name>
    <dbReference type="NCBI Taxonomy" id="47775"/>
    <lineage>
        <taxon>Eukaryota</taxon>
        <taxon>Viridiplantae</taxon>
        <taxon>Chlorophyta</taxon>
        <taxon>core chlorophytes</taxon>
        <taxon>Chlorophyceae</taxon>
        <taxon>CS clade</taxon>
        <taxon>Chlamydomonadales</taxon>
        <taxon>Astrephomenaceae</taxon>
        <taxon>Astrephomene</taxon>
    </lineage>
</organism>
<comment type="caution">
    <text evidence="2">The sequence shown here is derived from an EMBL/GenBank/DDBJ whole genome shotgun (WGS) entry which is preliminary data.</text>
</comment>
<dbReference type="Gene3D" id="3.40.50.1110">
    <property type="entry name" value="SGNH hydrolase"/>
    <property type="match status" value="1"/>
</dbReference>
<evidence type="ECO:0000256" key="1">
    <source>
        <dbReference type="SAM" id="SignalP"/>
    </source>
</evidence>
<feature type="chain" id="PRO_5042150924" description="SGNH hydrolase-type esterase domain-containing protein" evidence="1">
    <location>
        <begin position="23"/>
        <end position="368"/>
    </location>
</feature>
<accession>A0AAD3E0P6</accession>
<dbReference type="Proteomes" id="UP001054857">
    <property type="component" value="Unassembled WGS sequence"/>
</dbReference>
<keyword evidence="3" id="KW-1185">Reference proteome</keyword>
<sequence length="368" mass="42216">MYVVASLIVAAWVTLYPRLLEAYQEPVNPPIVASLCRYGEEPGTWLDLPSMEALQPYPLQRMRLVPDDKLPHKKVGGRWQLYNKDCQLSNRIRADLLDPPQPDAPTPRTNVFFIGDSIDGLTLEYTCYHYAREYGINITRDVECPPIPCLHTGNVALAGSAPNHCITERFAMFHRFVATANPEEVDFNELLGLMIFYLEKFSGVKEPQLVVMGLEFWELAHLSWDVNRTYEQVNMDHTFLPKWWLESFRQNYTSLIRLVRQKLPSALIVVRTNAFPWYDCQDGKPQERKGWAKKMFVGQMNAAIRATARELNLPLIDVAAMSEGMVPQQYLNPGDYVHSLHWLNLEAFNIALNILHQYTAVTTASNSR</sequence>
<evidence type="ECO:0000313" key="3">
    <source>
        <dbReference type="Proteomes" id="UP001054857"/>
    </source>
</evidence>
<dbReference type="AlphaFoldDB" id="A0AAD3E0P6"/>
<reference evidence="2 3" key="1">
    <citation type="journal article" date="2021" name="Sci. Rep.">
        <title>Genome sequencing of the multicellular alga Astrephomene provides insights into convergent evolution of germ-soma differentiation.</title>
        <authorList>
            <person name="Yamashita S."/>
            <person name="Yamamoto K."/>
            <person name="Matsuzaki R."/>
            <person name="Suzuki S."/>
            <person name="Yamaguchi H."/>
            <person name="Hirooka S."/>
            <person name="Minakuchi Y."/>
            <person name="Miyagishima S."/>
            <person name="Kawachi M."/>
            <person name="Toyoda A."/>
            <person name="Nozaki H."/>
        </authorList>
    </citation>
    <scope>NUCLEOTIDE SEQUENCE [LARGE SCALE GENOMIC DNA]</scope>
    <source>
        <strain evidence="2 3">NIES-4017</strain>
    </source>
</reference>
<protein>
    <recommendedName>
        <fullName evidence="4">SGNH hydrolase-type esterase domain-containing protein</fullName>
    </recommendedName>
</protein>
<gene>
    <name evidence="2" type="ORF">Agub_g12517</name>
</gene>
<dbReference type="InterPro" id="IPR036514">
    <property type="entry name" value="SGNH_hydro_sf"/>
</dbReference>